<reference evidence="2" key="1">
    <citation type="submission" date="2015-01" db="EMBL/GenBank/DDBJ databases">
        <authorList>
            <person name="Aksoy S."/>
            <person name="Warren W."/>
            <person name="Wilson R.K."/>
        </authorList>
    </citation>
    <scope>NUCLEOTIDE SEQUENCE [LARGE SCALE GENOMIC DNA]</scope>
    <source>
        <strain evidence="2">IAEA</strain>
    </source>
</reference>
<protein>
    <submittedName>
        <fullName evidence="1">Uncharacterized protein</fullName>
    </submittedName>
</protein>
<accession>A0A1B0BVC8</accession>
<dbReference type="EMBL" id="JXJN01021218">
    <property type="status" value="NOT_ANNOTATED_CDS"/>
    <property type="molecule type" value="Genomic_DNA"/>
</dbReference>
<evidence type="ECO:0000313" key="2">
    <source>
        <dbReference type="Proteomes" id="UP000092460"/>
    </source>
</evidence>
<organism evidence="1 2">
    <name type="scientific">Glossina palpalis gambiensis</name>
    <dbReference type="NCBI Taxonomy" id="67801"/>
    <lineage>
        <taxon>Eukaryota</taxon>
        <taxon>Metazoa</taxon>
        <taxon>Ecdysozoa</taxon>
        <taxon>Arthropoda</taxon>
        <taxon>Hexapoda</taxon>
        <taxon>Insecta</taxon>
        <taxon>Pterygota</taxon>
        <taxon>Neoptera</taxon>
        <taxon>Endopterygota</taxon>
        <taxon>Diptera</taxon>
        <taxon>Brachycera</taxon>
        <taxon>Muscomorpha</taxon>
        <taxon>Hippoboscoidea</taxon>
        <taxon>Glossinidae</taxon>
        <taxon>Glossina</taxon>
    </lineage>
</organism>
<evidence type="ECO:0000313" key="1">
    <source>
        <dbReference type="EnsemblMetazoa" id="GPPI041634-PA"/>
    </source>
</evidence>
<dbReference type="AlphaFoldDB" id="A0A1B0BVC8"/>
<keyword evidence="2" id="KW-1185">Reference proteome</keyword>
<dbReference type="EMBL" id="JXJN01021217">
    <property type="status" value="NOT_ANNOTATED_CDS"/>
    <property type="molecule type" value="Genomic_DNA"/>
</dbReference>
<dbReference type="Proteomes" id="UP000092460">
    <property type="component" value="Unassembled WGS sequence"/>
</dbReference>
<sequence>MTNKTERFFSAKLISKFRFLCKLEVSFVKNRFFEDLNVNKGKFEGQKKIDSEELIIWIMVIGMMWKCCRRRRK</sequence>
<dbReference type="VEuPathDB" id="VectorBase:GPPI041634"/>
<name>A0A1B0BVC8_9MUSC</name>
<dbReference type="EnsemblMetazoa" id="GPPI041634-RA">
    <property type="protein sequence ID" value="GPPI041634-PA"/>
    <property type="gene ID" value="GPPI041634"/>
</dbReference>
<proteinExistence type="predicted"/>
<reference evidence="1" key="2">
    <citation type="submission" date="2020-05" db="UniProtKB">
        <authorList>
            <consortium name="EnsemblMetazoa"/>
        </authorList>
    </citation>
    <scope>IDENTIFICATION</scope>
    <source>
        <strain evidence="1">IAEA</strain>
    </source>
</reference>